<accession>A0A4Y7TCZ4</accession>
<evidence type="ECO:0000259" key="2">
    <source>
        <dbReference type="Pfam" id="PF24016"/>
    </source>
</evidence>
<keyword evidence="4" id="KW-1185">Reference proteome</keyword>
<proteinExistence type="predicted"/>
<organism evidence="3 4">
    <name type="scientific">Coprinellus micaceus</name>
    <name type="common">Glistening ink-cap mushroom</name>
    <name type="synonym">Coprinus micaceus</name>
    <dbReference type="NCBI Taxonomy" id="71717"/>
    <lineage>
        <taxon>Eukaryota</taxon>
        <taxon>Fungi</taxon>
        <taxon>Dikarya</taxon>
        <taxon>Basidiomycota</taxon>
        <taxon>Agaricomycotina</taxon>
        <taxon>Agaricomycetes</taxon>
        <taxon>Agaricomycetidae</taxon>
        <taxon>Agaricales</taxon>
        <taxon>Agaricineae</taxon>
        <taxon>Psathyrellaceae</taxon>
        <taxon>Coprinellus</taxon>
    </lineage>
</organism>
<feature type="compositionally biased region" description="Basic and acidic residues" evidence="1">
    <location>
        <begin position="8"/>
        <end position="18"/>
    </location>
</feature>
<dbReference type="AlphaFoldDB" id="A0A4Y7TCZ4"/>
<feature type="region of interest" description="Disordered" evidence="1">
    <location>
        <begin position="1"/>
        <end position="40"/>
    </location>
</feature>
<evidence type="ECO:0000313" key="4">
    <source>
        <dbReference type="Proteomes" id="UP000298030"/>
    </source>
</evidence>
<dbReference type="Pfam" id="PF24016">
    <property type="entry name" value="DUF7330"/>
    <property type="match status" value="1"/>
</dbReference>
<dbReference type="STRING" id="71717.A0A4Y7TCZ4"/>
<dbReference type="InterPro" id="IPR055754">
    <property type="entry name" value="DUF7330"/>
</dbReference>
<feature type="compositionally biased region" description="Pro residues" evidence="1">
    <location>
        <begin position="21"/>
        <end position="35"/>
    </location>
</feature>
<gene>
    <name evidence="3" type="ORF">FA13DRAFT_308781</name>
</gene>
<sequence>MILPTSSRELKSKDHEAAPDQSPPSSPPPPLPPTPTNYVSISRQHGEVKGEWVIDPRVVIPALFLSPLLPEESEDSRKHLYIKGHHGALSIDVTLIPSEGDGLSSGRAAALFEAETVHGSVRFKLVSGIQMSTGVNVKAQRRPFP</sequence>
<reference evidence="3 4" key="1">
    <citation type="journal article" date="2019" name="Nat. Ecol. Evol.">
        <title>Megaphylogeny resolves global patterns of mushroom evolution.</title>
        <authorList>
            <person name="Varga T."/>
            <person name="Krizsan K."/>
            <person name="Foldi C."/>
            <person name="Dima B."/>
            <person name="Sanchez-Garcia M."/>
            <person name="Sanchez-Ramirez S."/>
            <person name="Szollosi G.J."/>
            <person name="Szarkandi J.G."/>
            <person name="Papp V."/>
            <person name="Albert L."/>
            <person name="Andreopoulos W."/>
            <person name="Angelini C."/>
            <person name="Antonin V."/>
            <person name="Barry K.W."/>
            <person name="Bougher N.L."/>
            <person name="Buchanan P."/>
            <person name="Buyck B."/>
            <person name="Bense V."/>
            <person name="Catcheside P."/>
            <person name="Chovatia M."/>
            <person name="Cooper J."/>
            <person name="Damon W."/>
            <person name="Desjardin D."/>
            <person name="Finy P."/>
            <person name="Geml J."/>
            <person name="Haridas S."/>
            <person name="Hughes K."/>
            <person name="Justo A."/>
            <person name="Karasinski D."/>
            <person name="Kautmanova I."/>
            <person name="Kiss B."/>
            <person name="Kocsube S."/>
            <person name="Kotiranta H."/>
            <person name="LaButti K.M."/>
            <person name="Lechner B.E."/>
            <person name="Liimatainen K."/>
            <person name="Lipzen A."/>
            <person name="Lukacs Z."/>
            <person name="Mihaltcheva S."/>
            <person name="Morgado L.N."/>
            <person name="Niskanen T."/>
            <person name="Noordeloos M.E."/>
            <person name="Ohm R.A."/>
            <person name="Ortiz-Santana B."/>
            <person name="Ovrebo C."/>
            <person name="Racz N."/>
            <person name="Riley R."/>
            <person name="Savchenko A."/>
            <person name="Shiryaev A."/>
            <person name="Soop K."/>
            <person name="Spirin V."/>
            <person name="Szebenyi C."/>
            <person name="Tomsovsky M."/>
            <person name="Tulloss R.E."/>
            <person name="Uehling J."/>
            <person name="Grigoriev I.V."/>
            <person name="Vagvolgyi C."/>
            <person name="Papp T."/>
            <person name="Martin F.M."/>
            <person name="Miettinen O."/>
            <person name="Hibbett D.S."/>
            <person name="Nagy L.G."/>
        </authorList>
    </citation>
    <scope>NUCLEOTIDE SEQUENCE [LARGE SCALE GENOMIC DNA]</scope>
    <source>
        <strain evidence="3 4">FP101781</strain>
    </source>
</reference>
<feature type="domain" description="DUF7330" evidence="2">
    <location>
        <begin position="37"/>
        <end position="130"/>
    </location>
</feature>
<dbReference type="Proteomes" id="UP000298030">
    <property type="component" value="Unassembled WGS sequence"/>
</dbReference>
<dbReference type="EMBL" id="QPFP01000017">
    <property type="protein sequence ID" value="TEB31808.1"/>
    <property type="molecule type" value="Genomic_DNA"/>
</dbReference>
<name>A0A4Y7TCZ4_COPMI</name>
<evidence type="ECO:0000256" key="1">
    <source>
        <dbReference type="SAM" id="MobiDB-lite"/>
    </source>
</evidence>
<evidence type="ECO:0000313" key="3">
    <source>
        <dbReference type="EMBL" id="TEB31808.1"/>
    </source>
</evidence>
<comment type="caution">
    <text evidence="3">The sequence shown here is derived from an EMBL/GenBank/DDBJ whole genome shotgun (WGS) entry which is preliminary data.</text>
</comment>
<dbReference type="OrthoDB" id="5289249at2759"/>
<protein>
    <recommendedName>
        <fullName evidence="2">DUF7330 domain-containing protein</fullName>
    </recommendedName>
</protein>